<name>A0AB34KK97_9PEZI</name>
<feature type="region of interest" description="Disordered" evidence="1">
    <location>
        <begin position="1"/>
        <end position="60"/>
    </location>
</feature>
<dbReference type="Gene3D" id="2.30.29.30">
    <property type="entry name" value="Pleckstrin-homology domain (PH domain)/Phosphotyrosine-binding domain (PTB)"/>
    <property type="match status" value="1"/>
</dbReference>
<dbReference type="SUPFAM" id="SSF50729">
    <property type="entry name" value="PH domain-like"/>
    <property type="match status" value="1"/>
</dbReference>
<evidence type="ECO:0000256" key="1">
    <source>
        <dbReference type="SAM" id="MobiDB-lite"/>
    </source>
</evidence>
<feature type="compositionally biased region" description="Basic and acidic residues" evidence="1">
    <location>
        <begin position="250"/>
        <end position="263"/>
    </location>
</feature>
<feature type="compositionally biased region" description="Low complexity" evidence="1">
    <location>
        <begin position="326"/>
        <end position="355"/>
    </location>
</feature>
<dbReference type="PROSITE" id="PS50003">
    <property type="entry name" value="PH_DOMAIN"/>
    <property type="match status" value="1"/>
</dbReference>
<dbReference type="GeneID" id="96007357"/>
<feature type="compositionally biased region" description="Basic and acidic residues" evidence="1">
    <location>
        <begin position="292"/>
        <end position="325"/>
    </location>
</feature>
<dbReference type="RefSeq" id="XP_069228465.1">
    <property type="nucleotide sequence ID" value="XM_069374519.1"/>
</dbReference>
<dbReference type="PANTHER" id="PTHR42073:SF1">
    <property type="entry name" value="MEIOTIC EXPRESSION UP-REGULATED PROTEIN 6"/>
    <property type="match status" value="1"/>
</dbReference>
<reference evidence="3 4" key="1">
    <citation type="journal article" date="2020" name="Microbiol. Resour. Announc.">
        <title>Draft Genome Sequence of a Cladosporium Species Isolated from the Mesophotic Ascidian Didemnum maculosum.</title>
        <authorList>
            <person name="Gioti A."/>
            <person name="Siaperas R."/>
            <person name="Nikolaivits E."/>
            <person name="Le Goff G."/>
            <person name="Ouazzani J."/>
            <person name="Kotoulas G."/>
            <person name="Topakas E."/>
        </authorList>
    </citation>
    <scope>NUCLEOTIDE SEQUENCE [LARGE SCALE GENOMIC DNA]</scope>
    <source>
        <strain evidence="3 4">TM138-S3</strain>
    </source>
</reference>
<feature type="compositionally biased region" description="Polar residues" evidence="1">
    <location>
        <begin position="553"/>
        <end position="564"/>
    </location>
</feature>
<dbReference type="InterPro" id="IPR001849">
    <property type="entry name" value="PH_domain"/>
</dbReference>
<accession>A0AB34KK97</accession>
<feature type="domain" description="PH" evidence="2">
    <location>
        <begin position="78"/>
        <end position="206"/>
    </location>
</feature>
<dbReference type="SMART" id="SM00233">
    <property type="entry name" value="PH"/>
    <property type="match status" value="1"/>
</dbReference>
<feature type="compositionally biased region" description="Basic and acidic residues" evidence="1">
    <location>
        <begin position="580"/>
        <end position="596"/>
    </location>
</feature>
<dbReference type="EMBL" id="JAAQHG020000020">
    <property type="protein sequence ID" value="KAL1585359.1"/>
    <property type="molecule type" value="Genomic_DNA"/>
</dbReference>
<proteinExistence type="predicted"/>
<dbReference type="InterPro" id="IPR011993">
    <property type="entry name" value="PH-like_dom_sf"/>
</dbReference>
<evidence type="ECO:0000313" key="3">
    <source>
        <dbReference type="EMBL" id="KAL1585359.1"/>
    </source>
</evidence>
<feature type="compositionally biased region" description="Basic and acidic residues" evidence="1">
    <location>
        <begin position="514"/>
        <end position="523"/>
    </location>
</feature>
<dbReference type="PANTHER" id="PTHR42073">
    <property type="entry name" value="MEIOTIC EXPRESSION UP-REGULATED PROTEIN 6"/>
    <property type="match status" value="1"/>
</dbReference>
<evidence type="ECO:0000313" key="4">
    <source>
        <dbReference type="Proteomes" id="UP000803884"/>
    </source>
</evidence>
<feature type="region of interest" description="Disordered" evidence="1">
    <location>
        <begin position="514"/>
        <end position="657"/>
    </location>
</feature>
<protein>
    <recommendedName>
        <fullName evidence="2">PH domain-containing protein</fullName>
    </recommendedName>
</protein>
<gene>
    <name evidence="3" type="ORF">WHR41_05914</name>
</gene>
<feature type="compositionally biased region" description="Basic and acidic residues" evidence="1">
    <location>
        <begin position="536"/>
        <end position="549"/>
    </location>
</feature>
<dbReference type="Pfam" id="PF15406">
    <property type="entry name" value="PH_6"/>
    <property type="match status" value="1"/>
</dbReference>
<keyword evidence="4" id="KW-1185">Reference proteome</keyword>
<sequence length="657" mass="69522">MSDVQNTTAAPATEATVEKVMTNPTPAPTAVEGETVPAVSETTPAATDATKPEETVAAPATTEEKAEEAAATEAKVAEPLLEGQLGYKAPGLLKQFTFSKKEFWLNDAAVTPQNLGLYLRGEKSEVSHPVTAWASQTGKGLLFFNKKGESDRTQPAGVIPLYEATDLKKAHPHEFTFDIHGHKHSFKANNDAERDGWYQSIEKAIELGKASKESVRDSEGYKAEIEKLNTPVVGGAVAAAKTRSQSQPKKSTEVDSAEPKRTGSSDGEDEEAKKKNKSRSTSRGMLNRLKGKKEEAEVKKEEKKEEKEAVKEEKAAEKEEKKAEESTPVVAAAAPVATDAPVETATAEPAVVSPAAEEKPIEALPVAAETKTEEKPKVSKRGSIFGKIPGAWGSLKSPSKEKGEKEAELKPEVPAKDAAVSDAPPQLPETATAEPIETTVVGDAPKTEVTEPTPEAAKTNEVLTPNKEKKNFLSGLSFMNKRDRSVSPSAAVKDQPKTEAAVVAPVVPAKDETVAAEPVKAEEPVAETVAPATTTEAEKPVEKVEEPKVADATSPNGNKRSSMLGNLGRRASKALNRMQPKKENAAPASTEKKVEEETTTAAPVVADKKADETEPAVATAPETVAERATATPAVASTEENKPEAVVNQPTPAVAASA</sequence>
<feature type="compositionally biased region" description="Basic and acidic residues" evidence="1">
    <location>
        <begin position="398"/>
        <end position="415"/>
    </location>
</feature>
<organism evidence="3 4">
    <name type="scientific">Cladosporium halotolerans</name>
    <dbReference type="NCBI Taxonomy" id="1052096"/>
    <lineage>
        <taxon>Eukaryota</taxon>
        <taxon>Fungi</taxon>
        <taxon>Dikarya</taxon>
        <taxon>Ascomycota</taxon>
        <taxon>Pezizomycotina</taxon>
        <taxon>Dothideomycetes</taxon>
        <taxon>Dothideomycetidae</taxon>
        <taxon>Cladosporiales</taxon>
        <taxon>Cladosporiaceae</taxon>
        <taxon>Cladosporium</taxon>
    </lineage>
</organism>
<dbReference type="AlphaFoldDB" id="A0AB34KK97"/>
<feature type="region of interest" description="Disordered" evidence="1">
    <location>
        <begin position="237"/>
        <end position="499"/>
    </location>
</feature>
<comment type="caution">
    <text evidence="3">The sequence shown here is derived from an EMBL/GenBank/DDBJ whole genome shotgun (WGS) entry which is preliminary data.</text>
</comment>
<feature type="compositionally biased region" description="Low complexity" evidence="1">
    <location>
        <begin position="526"/>
        <end position="535"/>
    </location>
</feature>
<dbReference type="InterPro" id="IPR039483">
    <property type="entry name" value="Meu6_PH_dom"/>
</dbReference>
<evidence type="ECO:0000259" key="2">
    <source>
        <dbReference type="PROSITE" id="PS50003"/>
    </source>
</evidence>
<dbReference type="InterPro" id="IPR039712">
    <property type="entry name" value="Meu6"/>
</dbReference>
<dbReference type="Proteomes" id="UP000803884">
    <property type="component" value="Unassembled WGS sequence"/>
</dbReference>
<feature type="compositionally biased region" description="Low complexity" evidence="1">
    <location>
        <begin position="428"/>
        <end position="439"/>
    </location>
</feature>